<dbReference type="GO" id="GO:0005886">
    <property type="term" value="C:plasma membrane"/>
    <property type="evidence" value="ECO:0007669"/>
    <property type="project" value="UniProtKB-SubCell"/>
</dbReference>
<feature type="transmembrane region" description="Helical" evidence="8">
    <location>
        <begin position="425"/>
        <end position="445"/>
    </location>
</feature>
<evidence type="ECO:0000256" key="2">
    <source>
        <dbReference type="ARBA" id="ARBA00022475"/>
    </source>
</evidence>
<keyword evidence="3" id="KW-0328">Glycosyltransferase</keyword>
<dbReference type="AlphaFoldDB" id="A0A7X4Y8Q9"/>
<evidence type="ECO:0000256" key="5">
    <source>
        <dbReference type="ARBA" id="ARBA00022692"/>
    </source>
</evidence>
<evidence type="ECO:0000256" key="8">
    <source>
        <dbReference type="SAM" id="Phobius"/>
    </source>
</evidence>
<feature type="transmembrane region" description="Helical" evidence="8">
    <location>
        <begin position="305"/>
        <end position="324"/>
    </location>
</feature>
<feature type="transmembrane region" description="Helical" evidence="8">
    <location>
        <begin position="28"/>
        <end position="47"/>
    </location>
</feature>
<evidence type="ECO:0000256" key="3">
    <source>
        <dbReference type="ARBA" id="ARBA00022676"/>
    </source>
</evidence>
<evidence type="ECO:0000259" key="9">
    <source>
        <dbReference type="Pfam" id="PF13231"/>
    </source>
</evidence>
<keyword evidence="2" id="KW-1003">Cell membrane</keyword>
<dbReference type="InterPro" id="IPR038731">
    <property type="entry name" value="RgtA/B/C-like"/>
</dbReference>
<feature type="transmembrane region" description="Helical" evidence="8">
    <location>
        <begin position="331"/>
        <end position="350"/>
    </location>
</feature>
<dbReference type="EMBL" id="JAAAPK010000002">
    <property type="protein sequence ID" value="NBC39762.1"/>
    <property type="molecule type" value="Genomic_DNA"/>
</dbReference>
<feature type="domain" description="Glycosyltransferase RgtA/B/C/D-like" evidence="9">
    <location>
        <begin position="98"/>
        <end position="247"/>
    </location>
</feature>
<evidence type="ECO:0000313" key="10">
    <source>
        <dbReference type="EMBL" id="NBC39762.1"/>
    </source>
</evidence>
<proteinExistence type="predicted"/>
<feature type="transmembrane region" description="Helical" evidence="8">
    <location>
        <begin position="144"/>
        <end position="162"/>
    </location>
</feature>
<keyword evidence="11" id="KW-1185">Reference proteome</keyword>
<comment type="caution">
    <text evidence="10">The sequence shown here is derived from an EMBL/GenBank/DDBJ whole genome shotgun (WGS) entry which is preliminary data.</text>
</comment>
<sequence>MRLLWPGSWFPPVQPLGPRRDDDNRLRFVVRVVVIASLALAFARGVVFKRVETGDEGVNGTMALNMCRSLALVVRPSYIPGGSEDWVGFDLPGIGNTPFHSVLLALGGCPLGGQPEAMGLVSFAALVATLCFTYRLVALWERRAALLTTLLLALSPTVLWQFRLMEAEPVLVAWGMAGTYWIARGELTGRNWHSLLGGACLGLGFLTKLWLVTPFVLASLGLLAIVRLQRRQLALVPVACLTVGFLATASLHLAFVALRSPTDVALWLTQVYFAPFLGQSIGGSKLAGAGVPTEWSHPFWYYPAILYREHFFLCPLLLAALPALKRRAPTAAGLFGAIGFGLASLVPLSLPAIKESLYILGVLPFLYGLAGLGASALLAGEGTLEPRGASGRRALRVAGVFSAAAVLLIGAAHARGLKRDDITPVYVGAHALGVGGAWLLAYAAARLERARATALIGGLSALALAGFGAYELTAPQPPYKEIAEILRPYLEPLPPGHESFISPRYKVLQLYLFRNGRYWQSFYTELRPETLVASIASGEYCAFVFGPEERENPRLVQVERDIALQALDLSAELPESVRGGFRVFVNRACVQEGAKGLRHAEG</sequence>
<evidence type="ECO:0000256" key="6">
    <source>
        <dbReference type="ARBA" id="ARBA00022989"/>
    </source>
</evidence>
<dbReference type="RefSeq" id="WP_161662718.1">
    <property type="nucleotide sequence ID" value="NZ_CBCSLE010000005.1"/>
</dbReference>
<dbReference type="Proteomes" id="UP000537825">
    <property type="component" value="Unassembled WGS sequence"/>
</dbReference>
<dbReference type="GO" id="GO:0009103">
    <property type="term" value="P:lipopolysaccharide biosynthetic process"/>
    <property type="evidence" value="ECO:0007669"/>
    <property type="project" value="UniProtKB-ARBA"/>
</dbReference>
<name>A0A7X4Y8Q9_9BACT</name>
<feature type="transmembrane region" description="Helical" evidence="8">
    <location>
        <begin position="209"/>
        <end position="226"/>
    </location>
</feature>
<evidence type="ECO:0000313" key="11">
    <source>
        <dbReference type="Proteomes" id="UP000537825"/>
    </source>
</evidence>
<evidence type="ECO:0000256" key="4">
    <source>
        <dbReference type="ARBA" id="ARBA00022679"/>
    </source>
</evidence>
<organism evidence="10 11">
    <name type="scientific">Corallococcus exiguus</name>
    <dbReference type="NCBI Taxonomy" id="83462"/>
    <lineage>
        <taxon>Bacteria</taxon>
        <taxon>Pseudomonadati</taxon>
        <taxon>Myxococcota</taxon>
        <taxon>Myxococcia</taxon>
        <taxon>Myxococcales</taxon>
        <taxon>Cystobacterineae</taxon>
        <taxon>Myxococcaceae</taxon>
        <taxon>Corallococcus</taxon>
    </lineage>
</organism>
<accession>A0A7X4Y8Q9</accession>
<feature type="transmembrane region" description="Helical" evidence="8">
    <location>
        <begin position="117"/>
        <end position="137"/>
    </location>
</feature>
<dbReference type="InterPro" id="IPR050297">
    <property type="entry name" value="LipidA_mod_glycosyltrf_83"/>
</dbReference>
<feature type="transmembrane region" description="Helical" evidence="8">
    <location>
        <begin position="452"/>
        <end position="470"/>
    </location>
</feature>
<keyword evidence="7 8" id="KW-0472">Membrane</keyword>
<reference evidence="10 11" key="1">
    <citation type="submission" date="2020-01" db="EMBL/GenBank/DDBJ databases">
        <title>The draft genome sequence of Corallococcus exiguus DSM 14696.</title>
        <authorList>
            <person name="Zhang X."/>
            <person name="Zhu H."/>
        </authorList>
    </citation>
    <scope>NUCLEOTIDE SEQUENCE [LARGE SCALE GENOMIC DNA]</scope>
    <source>
        <strain evidence="10 11">DSM 14696</strain>
    </source>
</reference>
<evidence type="ECO:0000256" key="1">
    <source>
        <dbReference type="ARBA" id="ARBA00004651"/>
    </source>
</evidence>
<protein>
    <submittedName>
        <fullName evidence="10">Phospholipid carrier-dependent glycosyltransferase</fullName>
    </submittedName>
</protein>
<comment type="subcellular location">
    <subcellularLocation>
        <location evidence="1">Cell membrane</location>
        <topology evidence="1">Multi-pass membrane protein</topology>
    </subcellularLocation>
</comment>
<keyword evidence="6 8" id="KW-1133">Transmembrane helix</keyword>
<evidence type="ECO:0000256" key="7">
    <source>
        <dbReference type="ARBA" id="ARBA00023136"/>
    </source>
</evidence>
<feature type="transmembrane region" description="Helical" evidence="8">
    <location>
        <begin position="356"/>
        <end position="382"/>
    </location>
</feature>
<dbReference type="Pfam" id="PF13231">
    <property type="entry name" value="PMT_2"/>
    <property type="match status" value="1"/>
</dbReference>
<keyword evidence="4 10" id="KW-0808">Transferase</keyword>
<dbReference type="PANTHER" id="PTHR33908:SF11">
    <property type="entry name" value="MEMBRANE PROTEIN"/>
    <property type="match status" value="1"/>
</dbReference>
<feature type="transmembrane region" description="Helical" evidence="8">
    <location>
        <begin position="233"/>
        <end position="258"/>
    </location>
</feature>
<dbReference type="PANTHER" id="PTHR33908">
    <property type="entry name" value="MANNOSYLTRANSFERASE YKCB-RELATED"/>
    <property type="match status" value="1"/>
</dbReference>
<keyword evidence="5 8" id="KW-0812">Transmembrane</keyword>
<gene>
    <name evidence="10" type="ORF">GTZ93_07930</name>
</gene>
<dbReference type="GO" id="GO:0016763">
    <property type="term" value="F:pentosyltransferase activity"/>
    <property type="evidence" value="ECO:0007669"/>
    <property type="project" value="TreeGrafter"/>
</dbReference>
<feature type="transmembrane region" description="Helical" evidence="8">
    <location>
        <begin position="394"/>
        <end position="413"/>
    </location>
</feature>